<name>C1MSH1_MICPC</name>
<feature type="compositionally biased region" description="Basic residues" evidence="5">
    <location>
        <begin position="89"/>
        <end position="104"/>
    </location>
</feature>
<dbReference type="EMBL" id="GG663739">
    <property type="protein sequence ID" value="EEH57507.1"/>
    <property type="molecule type" value="Genomic_DNA"/>
</dbReference>
<dbReference type="InterPro" id="IPR012677">
    <property type="entry name" value="Nucleotide-bd_a/b_plait_sf"/>
</dbReference>
<dbReference type="eggNOG" id="KOG0147">
    <property type="taxonomic scope" value="Eukaryota"/>
</dbReference>
<dbReference type="PROSITE" id="PS50102">
    <property type="entry name" value="RRM"/>
    <property type="match status" value="3"/>
</dbReference>
<dbReference type="OrthoDB" id="8123449at2759"/>
<dbReference type="OMA" id="WERRHSS"/>
<evidence type="ECO:0000313" key="7">
    <source>
        <dbReference type="EMBL" id="EEH57507.1"/>
    </source>
</evidence>
<organism evidence="8">
    <name type="scientific">Micromonas pusilla (strain CCMP1545)</name>
    <name type="common">Picoplanktonic green alga</name>
    <dbReference type="NCBI Taxonomy" id="564608"/>
    <lineage>
        <taxon>Eukaryota</taxon>
        <taxon>Viridiplantae</taxon>
        <taxon>Chlorophyta</taxon>
        <taxon>Mamiellophyceae</taxon>
        <taxon>Mamiellales</taxon>
        <taxon>Mamiellaceae</taxon>
        <taxon>Micromonas</taxon>
    </lineage>
</organism>
<gene>
    <name evidence="7" type="ORF">MICPUCDRAFT_40019</name>
</gene>
<evidence type="ECO:0000256" key="4">
    <source>
        <dbReference type="PROSITE-ProRule" id="PRU00176"/>
    </source>
</evidence>
<sequence length="515" mass="57375">MGDGDYKDEWDELEKKLDAPSADAPADDEDPKKPGEKRDRRDRDRDVRRDRGDRSDRDRGDRGRGGRDRDRSRDRGGGARDRDRDRGRDRRHSRRSRSRSRSKGGSKLTDEEREAEKKRRREERESEQQKRELEKLDRDTRTVFAYNLSTKADEREIYKFFSAAGIVSDVRIIYDRNTPRSKGMAYVEFKDKASIENALSLTGQTLRNQVVMVKSSEAEKNIAWEAEQATKREEQKLATTVDPAINPNLNPTAGPCKLRVEGVHPNVREEDLKAVFEPFGETDFITIDKDQSGGAHVQYKLTQQAMLAVSQLNGLELVGKTLKVFVAPVVVNPATAAAIAYTQANAVSLSEDAEGVRMDSRGRAALMARLAGTSDGGDFAGVDASGRVITAQEAAKLATPQMPAAALPTAQGVLGPGSPIPTQTLLLKNLFDPKEETEPEWWNDIAEDVKDECGKHGAVAHCHVDKDSEGFVYLKFAEVKGAERAQAALHSRWFAGRMIAAEYQFTAVYNKHFGL</sequence>
<proteinExistence type="predicted"/>
<feature type="compositionally biased region" description="Basic and acidic residues" evidence="5">
    <location>
        <begin position="30"/>
        <end position="88"/>
    </location>
</feature>
<dbReference type="InterPro" id="IPR006509">
    <property type="entry name" value="RBM39_SF"/>
</dbReference>
<dbReference type="InterPro" id="IPR029123">
    <property type="entry name" value="RBM39_linker"/>
</dbReference>
<reference evidence="7 8" key="1">
    <citation type="journal article" date="2009" name="Science">
        <title>Green evolution and dynamic adaptations revealed by genomes of the marine picoeukaryotes Micromonas.</title>
        <authorList>
            <person name="Worden A.Z."/>
            <person name="Lee J.H."/>
            <person name="Mock T."/>
            <person name="Rouze P."/>
            <person name="Simmons M.P."/>
            <person name="Aerts A.L."/>
            <person name="Allen A.E."/>
            <person name="Cuvelier M.L."/>
            <person name="Derelle E."/>
            <person name="Everett M.V."/>
            <person name="Foulon E."/>
            <person name="Grimwood J."/>
            <person name="Gundlach H."/>
            <person name="Henrissat B."/>
            <person name="Napoli C."/>
            <person name="McDonald S.M."/>
            <person name="Parker M.S."/>
            <person name="Rombauts S."/>
            <person name="Salamov A."/>
            <person name="Von Dassow P."/>
            <person name="Badger J.H."/>
            <person name="Coutinho P.M."/>
            <person name="Demir E."/>
            <person name="Dubchak I."/>
            <person name="Gentemann C."/>
            <person name="Eikrem W."/>
            <person name="Gready J.E."/>
            <person name="John U."/>
            <person name="Lanier W."/>
            <person name="Lindquist E.A."/>
            <person name="Lucas S."/>
            <person name="Mayer K.F."/>
            <person name="Moreau H."/>
            <person name="Not F."/>
            <person name="Otillar R."/>
            <person name="Panaud O."/>
            <person name="Pangilinan J."/>
            <person name="Paulsen I."/>
            <person name="Piegu B."/>
            <person name="Poliakov A."/>
            <person name="Robbens S."/>
            <person name="Schmutz J."/>
            <person name="Toulza E."/>
            <person name="Wyss T."/>
            <person name="Zelensky A."/>
            <person name="Zhou K."/>
            <person name="Armbrust E.V."/>
            <person name="Bhattacharya D."/>
            <person name="Goodenough U.W."/>
            <person name="Van de Peer Y."/>
            <person name="Grigoriev I.V."/>
        </authorList>
    </citation>
    <scope>NUCLEOTIDE SEQUENCE [LARGE SCALE GENOMIC DNA]</scope>
    <source>
        <strain evidence="7 8">CCMP1545</strain>
    </source>
</reference>
<feature type="domain" description="RRM" evidence="6">
    <location>
        <begin position="423"/>
        <end position="506"/>
    </location>
</feature>
<keyword evidence="8" id="KW-1185">Reference proteome</keyword>
<feature type="compositionally biased region" description="Basic and acidic residues" evidence="5">
    <location>
        <begin position="108"/>
        <end position="134"/>
    </location>
</feature>
<evidence type="ECO:0000256" key="5">
    <source>
        <dbReference type="SAM" id="MobiDB-lite"/>
    </source>
</evidence>
<feature type="domain" description="RRM" evidence="6">
    <location>
        <begin position="256"/>
        <end position="329"/>
    </location>
</feature>
<dbReference type="Gene3D" id="3.30.70.330">
    <property type="match status" value="3"/>
</dbReference>
<dbReference type="SMART" id="SM00360">
    <property type="entry name" value="RRM"/>
    <property type="match status" value="3"/>
</dbReference>
<dbReference type="GO" id="GO:0005634">
    <property type="term" value="C:nucleus"/>
    <property type="evidence" value="ECO:0007669"/>
    <property type="project" value="InterPro"/>
</dbReference>
<dbReference type="InterPro" id="IPR000504">
    <property type="entry name" value="RRM_dom"/>
</dbReference>
<dbReference type="Pfam" id="PF15519">
    <property type="entry name" value="RBM39linker"/>
    <property type="match status" value="1"/>
</dbReference>
<evidence type="ECO:0000259" key="6">
    <source>
        <dbReference type="PROSITE" id="PS50102"/>
    </source>
</evidence>
<dbReference type="CDD" id="cd12285">
    <property type="entry name" value="RRM3_RBM39_like"/>
    <property type="match status" value="1"/>
</dbReference>
<dbReference type="GeneID" id="9684118"/>
<keyword evidence="1" id="KW-0597">Phosphoprotein</keyword>
<keyword evidence="2" id="KW-0677">Repeat</keyword>
<dbReference type="Pfam" id="PF00076">
    <property type="entry name" value="RRM_1"/>
    <property type="match status" value="2"/>
</dbReference>
<dbReference type="KEGG" id="mpp:MICPUCDRAFT_40019"/>
<evidence type="ECO:0000256" key="2">
    <source>
        <dbReference type="ARBA" id="ARBA00022737"/>
    </source>
</evidence>
<evidence type="ECO:0000256" key="1">
    <source>
        <dbReference type="ARBA" id="ARBA00022553"/>
    </source>
</evidence>
<feature type="domain" description="RRM" evidence="6">
    <location>
        <begin position="141"/>
        <end position="218"/>
    </location>
</feature>
<protein>
    <submittedName>
        <fullName evidence="7">Predicted protein</fullName>
    </submittedName>
</protein>
<dbReference type="AlphaFoldDB" id="C1MSH1"/>
<evidence type="ECO:0000256" key="3">
    <source>
        <dbReference type="ARBA" id="ARBA00022884"/>
    </source>
</evidence>
<dbReference type="NCBIfam" id="TIGR01622">
    <property type="entry name" value="SF-CC1"/>
    <property type="match status" value="1"/>
</dbReference>
<dbReference type="STRING" id="564608.C1MSH1"/>
<dbReference type="GO" id="GO:0003723">
    <property type="term" value="F:RNA binding"/>
    <property type="evidence" value="ECO:0007669"/>
    <property type="project" value="UniProtKB-UniRule"/>
</dbReference>
<dbReference type="InterPro" id="IPR035979">
    <property type="entry name" value="RBD_domain_sf"/>
</dbReference>
<dbReference type="GO" id="GO:0006397">
    <property type="term" value="P:mRNA processing"/>
    <property type="evidence" value="ECO:0007669"/>
    <property type="project" value="InterPro"/>
</dbReference>
<dbReference type="RefSeq" id="XP_003059052.1">
    <property type="nucleotide sequence ID" value="XM_003059006.1"/>
</dbReference>
<keyword evidence="3 4" id="KW-0694">RNA-binding</keyword>
<evidence type="ECO:0000313" key="8">
    <source>
        <dbReference type="Proteomes" id="UP000001876"/>
    </source>
</evidence>
<dbReference type="Proteomes" id="UP000001876">
    <property type="component" value="Unassembled WGS sequence"/>
</dbReference>
<feature type="compositionally biased region" description="Basic and acidic residues" evidence="5">
    <location>
        <begin position="1"/>
        <end position="18"/>
    </location>
</feature>
<feature type="region of interest" description="Disordered" evidence="5">
    <location>
        <begin position="1"/>
        <end position="134"/>
    </location>
</feature>
<dbReference type="SUPFAM" id="SSF54928">
    <property type="entry name" value="RNA-binding domain, RBD"/>
    <property type="match status" value="2"/>
</dbReference>
<dbReference type="PANTHER" id="PTHR48036">
    <property type="entry name" value="SPLICING FACTOR (PAD-1), PUTATIVE (AFU_ORTHOLOGUE AFUA_1G15810)-RELATED"/>
    <property type="match status" value="1"/>
</dbReference>
<accession>C1MSH1</accession>